<feature type="non-terminal residue" evidence="3">
    <location>
        <position position="1"/>
    </location>
</feature>
<dbReference type="InterPro" id="IPR002885">
    <property type="entry name" value="PPR_rpt"/>
</dbReference>
<keyword evidence="4" id="KW-1185">Reference proteome</keyword>
<dbReference type="Pfam" id="PF13812">
    <property type="entry name" value="PPR_3"/>
    <property type="match status" value="1"/>
</dbReference>
<dbReference type="PROSITE" id="PS51375">
    <property type="entry name" value="PPR"/>
    <property type="match status" value="2"/>
</dbReference>
<organism evidence="3 4">
    <name type="scientific">Prorocentrum cordatum</name>
    <dbReference type="NCBI Taxonomy" id="2364126"/>
    <lineage>
        <taxon>Eukaryota</taxon>
        <taxon>Sar</taxon>
        <taxon>Alveolata</taxon>
        <taxon>Dinophyceae</taxon>
        <taxon>Prorocentrales</taxon>
        <taxon>Prorocentraceae</taxon>
        <taxon>Prorocentrum</taxon>
    </lineage>
</organism>
<reference evidence="3" key="1">
    <citation type="submission" date="2023-10" db="EMBL/GenBank/DDBJ databases">
        <authorList>
            <person name="Chen Y."/>
            <person name="Shah S."/>
            <person name="Dougan E. K."/>
            <person name="Thang M."/>
            <person name="Chan C."/>
        </authorList>
    </citation>
    <scope>NUCLEOTIDE SEQUENCE [LARGE SCALE GENOMIC DNA]</scope>
</reference>
<sequence>MQHAHYVSVIGAYSRWKLWQRAVSVLAEMEQADVRPDLRTFTALMGACARGRRWAGSLQLLGAVEGRGLRADAVTWQVLAKAAAAGRSWAHAVGLMARMRQQDLEPGVAVVKGAVVACIGQGQWPRACRLLEELPGCGGAGVLGEAACALGRGSYVDQARVLLLDVRARGLQL</sequence>
<dbReference type="InterPro" id="IPR011990">
    <property type="entry name" value="TPR-like_helical_dom_sf"/>
</dbReference>
<evidence type="ECO:0000256" key="2">
    <source>
        <dbReference type="PROSITE-ProRule" id="PRU00708"/>
    </source>
</evidence>
<name>A0ABN9XYW9_9DINO</name>
<feature type="repeat" description="PPR" evidence="2">
    <location>
        <begin position="2"/>
        <end position="36"/>
    </location>
</feature>
<feature type="non-terminal residue" evidence="3">
    <location>
        <position position="173"/>
    </location>
</feature>
<proteinExistence type="predicted"/>
<dbReference type="NCBIfam" id="TIGR00756">
    <property type="entry name" value="PPR"/>
    <property type="match status" value="1"/>
</dbReference>
<protein>
    <submittedName>
        <fullName evidence="3">Uncharacterized protein</fullName>
    </submittedName>
</protein>
<accession>A0ABN9XYW9</accession>
<evidence type="ECO:0000313" key="4">
    <source>
        <dbReference type="Proteomes" id="UP001189429"/>
    </source>
</evidence>
<dbReference type="Gene3D" id="1.25.40.10">
    <property type="entry name" value="Tetratricopeptide repeat domain"/>
    <property type="match status" value="1"/>
</dbReference>
<evidence type="ECO:0000313" key="3">
    <source>
        <dbReference type="EMBL" id="CAK0904739.1"/>
    </source>
</evidence>
<keyword evidence="1" id="KW-0677">Repeat</keyword>
<evidence type="ECO:0000256" key="1">
    <source>
        <dbReference type="ARBA" id="ARBA00022737"/>
    </source>
</evidence>
<gene>
    <name evidence="3" type="ORF">PCOR1329_LOCUS80676</name>
</gene>
<dbReference type="EMBL" id="CAUYUJ010021453">
    <property type="protein sequence ID" value="CAK0904739.1"/>
    <property type="molecule type" value="Genomic_DNA"/>
</dbReference>
<dbReference type="PANTHER" id="PTHR47447:SF17">
    <property type="entry name" value="OS12G0638900 PROTEIN"/>
    <property type="match status" value="1"/>
</dbReference>
<feature type="repeat" description="PPR" evidence="2">
    <location>
        <begin position="37"/>
        <end position="71"/>
    </location>
</feature>
<dbReference type="PANTHER" id="PTHR47447">
    <property type="entry name" value="OS03G0856100 PROTEIN"/>
    <property type="match status" value="1"/>
</dbReference>
<comment type="caution">
    <text evidence="3">The sequence shown here is derived from an EMBL/GenBank/DDBJ whole genome shotgun (WGS) entry which is preliminary data.</text>
</comment>
<dbReference type="Proteomes" id="UP001189429">
    <property type="component" value="Unassembled WGS sequence"/>
</dbReference>